<dbReference type="GO" id="GO:0051539">
    <property type="term" value="F:4 iron, 4 sulfur cluster binding"/>
    <property type="evidence" value="ECO:0007669"/>
    <property type="project" value="UniProtKB-KW"/>
</dbReference>
<keyword evidence="5" id="KW-0500">Molybdenum</keyword>
<dbReference type="STRING" id="582402.Hbal_2779"/>
<dbReference type="eggNOG" id="COG1251">
    <property type="taxonomic scope" value="Bacteria"/>
</dbReference>
<dbReference type="Gene3D" id="1.10.10.1100">
    <property type="entry name" value="BFD-like [2Fe-2S]-binding domain"/>
    <property type="match status" value="1"/>
</dbReference>
<dbReference type="PROSITE" id="PS00551">
    <property type="entry name" value="MOLYBDOPTERIN_PROK_1"/>
    <property type="match status" value="1"/>
</dbReference>
<evidence type="ECO:0000256" key="8">
    <source>
        <dbReference type="ARBA" id="ARBA00023004"/>
    </source>
</evidence>
<dbReference type="GO" id="GO:1990204">
    <property type="term" value="C:oxidoreductase complex"/>
    <property type="evidence" value="ECO:0007669"/>
    <property type="project" value="UniProtKB-ARBA"/>
</dbReference>
<dbReference type="InterPro" id="IPR006656">
    <property type="entry name" value="Mopterin_OxRdtase"/>
</dbReference>
<evidence type="ECO:0000256" key="7">
    <source>
        <dbReference type="ARBA" id="ARBA00023002"/>
    </source>
</evidence>
<dbReference type="eggNOG" id="COG0243">
    <property type="taxonomic scope" value="Bacteria"/>
</dbReference>
<dbReference type="AlphaFoldDB" id="C6XQF3"/>
<keyword evidence="6" id="KW-0479">Metal-binding</keyword>
<dbReference type="GO" id="GO:0016491">
    <property type="term" value="F:oxidoreductase activity"/>
    <property type="evidence" value="ECO:0007669"/>
    <property type="project" value="UniProtKB-KW"/>
</dbReference>
<dbReference type="Pfam" id="PF04324">
    <property type="entry name" value="Fer2_BFD"/>
    <property type="match status" value="1"/>
</dbReference>
<dbReference type="InterPro" id="IPR041957">
    <property type="entry name" value="CT_Nitrate-R-NapA-like"/>
</dbReference>
<comment type="cofactor">
    <cofactor evidence="2">
        <name>[4Fe-4S] cluster</name>
        <dbReference type="ChEBI" id="CHEBI:49883"/>
    </cofactor>
</comment>
<name>C6XQF3_HIRBI</name>
<dbReference type="CDD" id="cd02791">
    <property type="entry name" value="MopB_CT_Nitrate-R-NapA-like"/>
    <property type="match status" value="1"/>
</dbReference>
<evidence type="ECO:0000256" key="6">
    <source>
        <dbReference type="ARBA" id="ARBA00022723"/>
    </source>
</evidence>
<dbReference type="HOGENOM" id="CLU_000422_13_4_5"/>
<evidence type="ECO:0000256" key="3">
    <source>
        <dbReference type="ARBA" id="ARBA00008747"/>
    </source>
</evidence>
<dbReference type="PANTHER" id="PTHR43105:SF9">
    <property type="entry name" value="NADPH-FE(3+) OXIDOREDUCTASE SUBUNIT ALPHA"/>
    <property type="match status" value="1"/>
</dbReference>
<dbReference type="InterPro" id="IPR050123">
    <property type="entry name" value="Prok_molybdopt-oxidoreductase"/>
</dbReference>
<dbReference type="GO" id="GO:0043546">
    <property type="term" value="F:molybdopterin cofactor binding"/>
    <property type="evidence" value="ECO:0007669"/>
    <property type="project" value="InterPro"/>
</dbReference>
<dbReference type="Gene3D" id="2.40.40.20">
    <property type="match status" value="1"/>
</dbReference>
<dbReference type="Gene3D" id="3.40.50.740">
    <property type="match status" value="1"/>
</dbReference>
<keyword evidence="7" id="KW-0560">Oxidoreductase</keyword>
<evidence type="ECO:0000256" key="1">
    <source>
        <dbReference type="ARBA" id="ARBA00001942"/>
    </source>
</evidence>
<reference evidence="13" key="1">
    <citation type="journal article" date="2011" name="J. Bacteriol.">
        <title>Genome sequences of eight morphologically diverse alphaproteobacteria.</title>
        <authorList>
            <consortium name="US DOE Joint Genome Institute"/>
            <person name="Brown P.J."/>
            <person name="Kysela D.T."/>
            <person name="Buechlein A."/>
            <person name="Hemmerich C."/>
            <person name="Brun Y.V."/>
        </authorList>
    </citation>
    <scope>NUCLEOTIDE SEQUENCE [LARGE SCALE GENOMIC DNA]</scope>
    <source>
        <strain evidence="13">ATCC 49814 / DSM 5838 / IFAM 1418</strain>
    </source>
</reference>
<keyword evidence="13" id="KW-1185">Reference proteome</keyword>
<evidence type="ECO:0000256" key="5">
    <source>
        <dbReference type="ARBA" id="ARBA00022505"/>
    </source>
</evidence>
<dbReference type="GO" id="GO:0042128">
    <property type="term" value="P:nitrate assimilation"/>
    <property type="evidence" value="ECO:0007669"/>
    <property type="project" value="UniProtKB-KW"/>
</dbReference>
<keyword evidence="9" id="KW-0411">Iron-sulfur</keyword>
<evidence type="ECO:0000313" key="12">
    <source>
        <dbReference type="EMBL" id="ACT60452.1"/>
    </source>
</evidence>
<dbReference type="SUPFAM" id="SSF53706">
    <property type="entry name" value="Formate dehydrogenase/DMSO reductase, domains 1-3"/>
    <property type="match status" value="1"/>
</dbReference>
<dbReference type="PROSITE" id="PS51669">
    <property type="entry name" value="4FE4S_MOW_BIS_MGD"/>
    <property type="match status" value="1"/>
</dbReference>
<dbReference type="InterPro" id="IPR006963">
    <property type="entry name" value="Mopterin_OxRdtase_4Fe-4S_dom"/>
</dbReference>
<dbReference type="InterPro" id="IPR041854">
    <property type="entry name" value="BFD-like_2Fe2S-bd_dom_sf"/>
</dbReference>
<dbReference type="GO" id="GO:0016020">
    <property type="term" value="C:membrane"/>
    <property type="evidence" value="ECO:0007669"/>
    <property type="project" value="TreeGrafter"/>
</dbReference>
<dbReference type="Pfam" id="PF01568">
    <property type="entry name" value="Molydop_binding"/>
    <property type="match status" value="1"/>
</dbReference>
<dbReference type="Gene3D" id="2.20.25.90">
    <property type="entry name" value="ADC-like domains"/>
    <property type="match status" value="1"/>
</dbReference>
<gene>
    <name evidence="12" type="ordered locus">Hbal_2779</name>
</gene>
<dbReference type="RefSeq" id="WP_015828602.1">
    <property type="nucleotide sequence ID" value="NC_012982.1"/>
</dbReference>
<dbReference type="InterPro" id="IPR027467">
    <property type="entry name" value="MopterinOxRdtase_cofactor_BS"/>
</dbReference>
<keyword evidence="8" id="KW-0408">Iron</keyword>
<comment type="cofactor">
    <cofactor evidence="1">
        <name>Mo-bis(molybdopterin guanine dinucleotide)</name>
        <dbReference type="ChEBI" id="CHEBI:60539"/>
    </cofactor>
</comment>
<dbReference type="KEGG" id="hba:Hbal_2779"/>
<dbReference type="InterPro" id="IPR006657">
    <property type="entry name" value="MoPterin_dinucl-bd_dom"/>
</dbReference>
<organism evidence="12 13">
    <name type="scientific">Hirschia baltica (strain ATCC 49814 / DSM 5838 / IFAM 1418)</name>
    <dbReference type="NCBI Taxonomy" id="582402"/>
    <lineage>
        <taxon>Bacteria</taxon>
        <taxon>Pseudomonadati</taxon>
        <taxon>Pseudomonadota</taxon>
        <taxon>Alphaproteobacteria</taxon>
        <taxon>Hyphomonadales</taxon>
        <taxon>Hyphomonadaceae</taxon>
        <taxon>Hirschia</taxon>
    </lineage>
</organism>
<dbReference type="GO" id="GO:0045333">
    <property type="term" value="P:cellular respiration"/>
    <property type="evidence" value="ECO:0007669"/>
    <property type="project" value="UniProtKB-ARBA"/>
</dbReference>
<evidence type="ECO:0000259" key="11">
    <source>
        <dbReference type="PROSITE" id="PS51669"/>
    </source>
</evidence>
<proteinExistence type="inferred from homology"/>
<dbReference type="OrthoDB" id="9816402at2"/>
<keyword evidence="10" id="KW-0534">Nitrate assimilation</keyword>
<dbReference type="Pfam" id="PF00384">
    <property type="entry name" value="Molybdopterin"/>
    <property type="match status" value="1"/>
</dbReference>
<dbReference type="Pfam" id="PF04879">
    <property type="entry name" value="Molybdop_Fe4S4"/>
    <property type="match status" value="1"/>
</dbReference>
<evidence type="ECO:0000256" key="10">
    <source>
        <dbReference type="ARBA" id="ARBA00023063"/>
    </source>
</evidence>
<keyword evidence="4" id="KW-0004">4Fe-4S</keyword>
<feature type="domain" description="4Fe-4S Mo/W bis-MGD-type" evidence="11">
    <location>
        <begin position="8"/>
        <end position="65"/>
    </location>
</feature>
<accession>C6XQF3</accession>
<evidence type="ECO:0000256" key="9">
    <source>
        <dbReference type="ARBA" id="ARBA00023014"/>
    </source>
</evidence>
<dbReference type="EMBL" id="CP001678">
    <property type="protein sequence ID" value="ACT60452.1"/>
    <property type="molecule type" value="Genomic_DNA"/>
</dbReference>
<evidence type="ECO:0000256" key="2">
    <source>
        <dbReference type="ARBA" id="ARBA00001966"/>
    </source>
</evidence>
<protein>
    <submittedName>
        <fullName evidence="12">Molybdopterin oxidoreductase</fullName>
    </submittedName>
</protein>
<evidence type="ECO:0000256" key="4">
    <source>
        <dbReference type="ARBA" id="ARBA00022485"/>
    </source>
</evidence>
<dbReference type="Gene3D" id="3.40.228.10">
    <property type="entry name" value="Dimethylsulfoxide Reductase, domain 2"/>
    <property type="match status" value="1"/>
</dbReference>
<dbReference type="CDD" id="cd02754">
    <property type="entry name" value="MopB_Nitrate-R-NapA-like"/>
    <property type="match status" value="1"/>
</dbReference>
<dbReference type="PANTHER" id="PTHR43105">
    <property type="entry name" value="RESPIRATORY NITRATE REDUCTASE"/>
    <property type="match status" value="1"/>
</dbReference>
<dbReference type="GO" id="GO:0046872">
    <property type="term" value="F:metal ion binding"/>
    <property type="evidence" value="ECO:0007669"/>
    <property type="project" value="UniProtKB-KW"/>
</dbReference>
<dbReference type="InterPro" id="IPR009010">
    <property type="entry name" value="Asp_de-COase-like_dom_sf"/>
</dbReference>
<dbReference type="InterPro" id="IPR007419">
    <property type="entry name" value="BFD-like_2Fe2S-bd_dom"/>
</dbReference>
<dbReference type="SMART" id="SM00926">
    <property type="entry name" value="Molybdop_Fe4S4"/>
    <property type="match status" value="1"/>
</dbReference>
<evidence type="ECO:0000313" key="13">
    <source>
        <dbReference type="Proteomes" id="UP000002745"/>
    </source>
</evidence>
<dbReference type="SUPFAM" id="SSF50692">
    <property type="entry name" value="ADC-like"/>
    <property type="match status" value="1"/>
</dbReference>
<comment type="similarity">
    <text evidence="3">Belongs to the prokaryotic molybdopterin-containing oxidoreductase family. NasA/NapA/NarB subfamily.</text>
</comment>
<sequence length="900" mass="98288">MSQSESELKSTATTCPYCGVGCGVLVTPSEDGQTAQVKGDPDHPSNFGKLCSKGSALGETLTHEERLLDPVVYGQKSDWNSALDLVAGRFLQTIAEHGPDSVAFYVSGQCLTEDYYIANKMMKGFIGSANIDTNSRLCMASSVAGHKRAFGADTVPGCYEDLDHTDLVILVGSNFAWCHPVLHQRLLVAKEQRGTRIVTIDPRQTATSDAADLHLPIKPGADVALFNALFVHLSNSTAFDKSYVDAYTDGLEEALKVASELSLEEVAVETGLSIEQLVTFFDLVTQTEKTMTIYSQGVNQSSTGTDKVNAIINGHLATGRIGRAGMGPFSITGQPNAMGGREVGGLANQLACHMDFDAGSLDKVQRFWDAPNLAQGPGLKAVDMFDAIGNGKIKALWVMATNPAVSMPNADKVRRAIENCPFVVVSDIVETSDTVKLAHVKLPATGWGEKSGTVTNSERRISRQRSFLKPAGNARHDWDIMCDIARRMGFEGFAFDNPSDIFKEYAQMSAFENNGTRDFDIGHFDEITTNQYDDLTPFQWPLAKNETQARAKRFFENGNFYTANKRAKFVSTPVKAPASKPNAEFEFVLNTGRIRDHWHTMTRTGKTQRLSTHIAEPFVEINSRDALKLGLVDSDIAIVKSKWGSAHLRVLVTDRLADGSAFAPMHWTRRYASKGCVDAITSSNFDKVSGQPEMKYTPVSIEKFKLDWWAYAVISEEPSPEILAKFSYWALARRNDGWSVELAGDNSIWDYKTLMEELLQVDPQDEELSFVDTKTGNMRRCVISDNLLKGFAILSTQGSVEADRAWLGQNIGKKLDDTVRLRLLAGRPPAGEVSGKVICACMGVGAGEIEAAIKSGAETVVEVGKVTCAGTNCGSCKPEISVLISEYMHASKLDQMEAAE</sequence>
<dbReference type="Proteomes" id="UP000002745">
    <property type="component" value="Chromosome"/>
</dbReference>